<proteinExistence type="predicted"/>
<name>A0A1H9VZP6_9BACI</name>
<dbReference type="Proteomes" id="UP000198571">
    <property type="component" value="Unassembled WGS sequence"/>
</dbReference>
<keyword evidence="1" id="KW-1133">Transmembrane helix</keyword>
<keyword evidence="1" id="KW-0472">Membrane</keyword>
<evidence type="ECO:0000256" key="1">
    <source>
        <dbReference type="SAM" id="Phobius"/>
    </source>
</evidence>
<feature type="transmembrane region" description="Helical" evidence="1">
    <location>
        <begin position="35"/>
        <end position="53"/>
    </location>
</feature>
<feature type="transmembrane region" description="Helical" evidence="1">
    <location>
        <begin position="60"/>
        <end position="81"/>
    </location>
</feature>
<feature type="transmembrane region" description="Helical" evidence="1">
    <location>
        <begin position="7"/>
        <end position="29"/>
    </location>
</feature>
<keyword evidence="1" id="KW-0812">Transmembrane</keyword>
<dbReference type="EMBL" id="FOGT01000013">
    <property type="protein sequence ID" value="SES27112.1"/>
    <property type="molecule type" value="Genomic_DNA"/>
</dbReference>
<reference evidence="3" key="1">
    <citation type="submission" date="2016-10" db="EMBL/GenBank/DDBJ databases">
        <authorList>
            <person name="Varghese N."/>
            <person name="Submissions S."/>
        </authorList>
    </citation>
    <scope>NUCLEOTIDE SEQUENCE [LARGE SCALE GENOMIC DNA]</scope>
    <source>
        <strain evidence="3">S9</strain>
    </source>
</reference>
<evidence type="ECO:0000313" key="2">
    <source>
        <dbReference type="EMBL" id="SES27112.1"/>
    </source>
</evidence>
<dbReference type="RefSeq" id="WP_245733148.1">
    <property type="nucleotide sequence ID" value="NZ_FOGT01000013.1"/>
</dbReference>
<sequence>MEKQSSNVWATLSFVCLFMGVAVWIPNIIFQYGYSYWLLTFILNPLGTVFGYIGKSKFGMAANILITFSFFIFMFLGYMIFGMLGGKP</sequence>
<dbReference type="AlphaFoldDB" id="A0A1H9VZP6"/>
<accession>A0A1H9VZP6</accession>
<protein>
    <submittedName>
        <fullName evidence="2">Uncharacterized protein</fullName>
    </submittedName>
</protein>
<gene>
    <name evidence="2" type="ORF">SAMN05518684_11394</name>
</gene>
<organism evidence="2 3">
    <name type="scientific">Salipaludibacillus aurantiacus</name>
    <dbReference type="NCBI Taxonomy" id="1601833"/>
    <lineage>
        <taxon>Bacteria</taxon>
        <taxon>Bacillati</taxon>
        <taxon>Bacillota</taxon>
        <taxon>Bacilli</taxon>
        <taxon>Bacillales</taxon>
        <taxon>Bacillaceae</taxon>
    </lineage>
</organism>
<keyword evidence="3" id="KW-1185">Reference proteome</keyword>
<evidence type="ECO:0000313" key="3">
    <source>
        <dbReference type="Proteomes" id="UP000198571"/>
    </source>
</evidence>